<evidence type="ECO:0000313" key="5">
    <source>
        <dbReference type="Proteomes" id="UP000015102"/>
    </source>
</evidence>
<dbReference type="InterPro" id="IPR013128">
    <property type="entry name" value="Peptidase_C1A"/>
</dbReference>
<dbReference type="GO" id="GO:0008234">
    <property type="term" value="F:cysteine-type peptidase activity"/>
    <property type="evidence" value="ECO:0007669"/>
    <property type="project" value="InterPro"/>
</dbReference>
<dbReference type="InterPro" id="IPR039417">
    <property type="entry name" value="Peptidase_C1A_papain-like"/>
</dbReference>
<feature type="domain" description="Peptidase C1A papain C-terminal" evidence="3">
    <location>
        <begin position="6"/>
        <end position="214"/>
    </location>
</feature>
<dbReference type="PRINTS" id="PR00705">
    <property type="entry name" value="PAPAIN"/>
</dbReference>
<dbReference type="Gene3D" id="3.90.70.10">
    <property type="entry name" value="Cysteine proteinases"/>
    <property type="match status" value="1"/>
</dbReference>
<dbReference type="SMART" id="SM00645">
    <property type="entry name" value="Pept_C1"/>
    <property type="match status" value="1"/>
</dbReference>
<dbReference type="SUPFAM" id="SSF54001">
    <property type="entry name" value="Cysteine proteinases"/>
    <property type="match status" value="1"/>
</dbReference>
<protein>
    <recommendedName>
        <fullName evidence="3">Peptidase C1A papain C-terminal domain-containing protein</fullName>
    </recommendedName>
</protein>
<dbReference type="EnsemblMetazoa" id="MESCA007669-RA">
    <property type="protein sequence ID" value="MESCA007669-PA"/>
    <property type="gene ID" value="MESCA007669"/>
</dbReference>
<reference evidence="4" key="2">
    <citation type="submission" date="2015-06" db="UniProtKB">
        <authorList>
            <consortium name="EnsemblMetazoa"/>
        </authorList>
    </citation>
    <scope>IDENTIFICATION</scope>
</reference>
<reference evidence="5" key="1">
    <citation type="submission" date="2013-02" db="EMBL/GenBank/DDBJ databases">
        <authorList>
            <person name="Hughes D."/>
        </authorList>
    </citation>
    <scope>NUCLEOTIDE SEQUENCE</scope>
    <source>
        <strain>Durham</strain>
        <strain evidence="5">NC isolate 2 -- Noor lab</strain>
    </source>
</reference>
<proteinExistence type="inferred from homology"/>
<organism evidence="4 5">
    <name type="scientific">Megaselia scalaris</name>
    <name type="common">Humpbacked fly</name>
    <name type="synonym">Phora scalaris</name>
    <dbReference type="NCBI Taxonomy" id="36166"/>
    <lineage>
        <taxon>Eukaryota</taxon>
        <taxon>Metazoa</taxon>
        <taxon>Ecdysozoa</taxon>
        <taxon>Arthropoda</taxon>
        <taxon>Hexapoda</taxon>
        <taxon>Insecta</taxon>
        <taxon>Pterygota</taxon>
        <taxon>Neoptera</taxon>
        <taxon>Endopterygota</taxon>
        <taxon>Diptera</taxon>
        <taxon>Brachycera</taxon>
        <taxon>Muscomorpha</taxon>
        <taxon>Platypezoidea</taxon>
        <taxon>Phoridae</taxon>
        <taxon>Megaseliini</taxon>
        <taxon>Megaselia</taxon>
    </lineage>
</organism>
<sequence>IPKVLLNNNINFYFNNLGLECGACWSFGVTGAIEGHYYAKHKKLVSLSEQNLIDCSADYGNTGCDGGYQDADYGNTGCDGGYQEIYPYKEADQTCAYNSSIKAVSISAYATVEPKNEKQMKEVIATLGPLVCSVNAGPDSFQLYQKGIYTDSTCNDEEVNHTILVVGYGKDENGKEFWIIKNSWTDKWGEQGYMRLPRNANSFCGIADECSYPII</sequence>
<dbReference type="InterPro" id="IPR038765">
    <property type="entry name" value="Papain-like_cys_pep_sf"/>
</dbReference>
<dbReference type="STRING" id="36166.T1GV82"/>
<dbReference type="PANTHER" id="PTHR12411">
    <property type="entry name" value="CYSTEINE PROTEASE FAMILY C1-RELATED"/>
    <property type="match status" value="1"/>
</dbReference>
<dbReference type="GO" id="GO:0006508">
    <property type="term" value="P:proteolysis"/>
    <property type="evidence" value="ECO:0007669"/>
    <property type="project" value="InterPro"/>
</dbReference>
<dbReference type="Pfam" id="PF00112">
    <property type="entry name" value="Peptidase_C1"/>
    <property type="match status" value="1"/>
</dbReference>
<evidence type="ECO:0000313" key="4">
    <source>
        <dbReference type="EnsemblMetazoa" id="MESCA007669-PA"/>
    </source>
</evidence>
<dbReference type="CDD" id="cd02248">
    <property type="entry name" value="Peptidase_C1A"/>
    <property type="match status" value="1"/>
</dbReference>
<dbReference type="Proteomes" id="UP000015102">
    <property type="component" value="Unassembled WGS sequence"/>
</dbReference>
<evidence type="ECO:0000256" key="1">
    <source>
        <dbReference type="ARBA" id="ARBA00008455"/>
    </source>
</evidence>
<dbReference type="InterPro" id="IPR000668">
    <property type="entry name" value="Peptidase_C1A_C"/>
</dbReference>
<comment type="similarity">
    <text evidence="1">Belongs to the peptidase C1 family.</text>
</comment>
<accession>T1GV82</accession>
<dbReference type="OMA" id="GECEINE"/>
<keyword evidence="2" id="KW-1015">Disulfide bond</keyword>
<name>T1GV82_MEGSC</name>
<dbReference type="AlphaFoldDB" id="T1GV82"/>
<keyword evidence="5" id="KW-1185">Reference proteome</keyword>
<evidence type="ECO:0000259" key="3">
    <source>
        <dbReference type="SMART" id="SM00645"/>
    </source>
</evidence>
<dbReference type="PROSITE" id="PS00640">
    <property type="entry name" value="THIOL_PROTEASE_ASN"/>
    <property type="match status" value="1"/>
</dbReference>
<dbReference type="FunFam" id="3.90.70.10:FF:000332">
    <property type="entry name" value="Cathepsin L1"/>
    <property type="match status" value="1"/>
</dbReference>
<dbReference type="HOGENOM" id="CLU_012184_8_1_1"/>
<dbReference type="EMBL" id="CAQQ02197513">
    <property type="status" value="NOT_ANNOTATED_CDS"/>
    <property type="molecule type" value="Genomic_DNA"/>
</dbReference>
<dbReference type="InterPro" id="IPR025661">
    <property type="entry name" value="Pept_asp_AS"/>
</dbReference>
<evidence type="ECO:0000256" key="2">
    <source>
        <dbReference type="ARBA" id="ARBA00023157"/>
    </source>
</evidence>